<keyword evidence="3" id="KW-1185">Reference proteome</keyword>
<dbReference type="HOGENOM" id="CLU_1592999_0_0_7"/>
<dbReference type="GO" id="GO:0046872">
    <property type="term" value="F:metal ion binding"/>
    <property type="evidence" value="ECO:0007669"/>
    <property type="project" value="InterPro"/>
</dbReference>
<evidence type="ECO:0000313" key="3">
    <source>
        <dbReference type="Proteomes" id="UP000057609"/>
    </source>
</evidence>
<dbReference type="GO" id="GO:0016491">
    <property type="term" value="F:oxidoreductase activity"/>
    <property type="evidence" value="ECO:0007669"/>
    <property type="project" value="InterPro"/>
</dbReference>
<dbReference type="AlphaFoldDB" id="A0A0B5BJ27"/>
<dbReference type="SUPFAM" id="SSF47240">
    <property type="entry name" value="Ferritin-like"/>
    <property type="match status" value="1"/>
</dbReference>
<dbReference type="OrthoDB" id="281675at2"/>
<dbReference type="STRING" id="345632.GPICK_14865"/>
<proteinExistence type="predicted"/>
<dbReference type="Pfam" id="PF02915">
    <property type="entry name" value="Rubrerythrin"/>
    <property type="match status" value="1"/>
</dbReference>
<dbReference type="Gene3D" id="1.20.1260.10">
    <property type="match status" value="1"/>
</dbReference>
<dbReference type="KEGG" id="gpi:GPICK_14865"/>
<dbReference type="PANTHER" id="PTHR33531:SF7">
    <property type="entry name" value="HYPOTHETICAL MEMBRANE PROTEIN, CONSERVED"/>
    <property type="match status" value="1"/>
</dbReference>
<protein>
    <submittedName>
        <fullName evidence="2">Ferritin</fullName>
    </submittedName>
</protein>
<dbReference type="InterPro" id="IPR012347">
    <property type="entry name" value="Ferritin-like"/>
</dbReference>
<dbReference type="RefSeq" id="WP_039744505.1">
    <property type="nucleotide sequence ID" value="NZ_CP009788.1"/>
</dbReference>
<dbReference type="PANTHER" id="PTHR33531">
    <property type="entry name" value="RUBRERYTHRIN SUBFAMILY"/>
    <property type="match status" value="1"/>
</dbReference>
<sequence>MTREYSVQEALKLAIKGEKDSMDFYRKAGAVTKNDRAKKVFDLLANEEVGHLKAFFDHYKGGEFGDIASYMAQPPDSKNPTYVALIKAIDEETHEQKALEIALREEKSCIDQYSVLVKDIVDPLVRSIFERVIKETEKHHALIEEEYRHVMTMVHESDQDIYVRE</sequence>
<evidence type="ECO:0000313" key="2">
    <source>
        <dbReference type="EMBL" id="AJE04470.1"/>
    </source>
</evidence>
<dbReference type="Proteomes" id="UP000057609">
    <property type="component" value="Chromosome"/>
</dbReference>
<reference evidence="2 3" key="1">
    <citation type="journal article" date="2015" name="Genome Announc.">
        <title>Complete Genome of Geobacter pickeringii G13T, a Metal-Reducing Isolate from Sedimentary Kaolin Deposits.</title>
        <authorList>
            <person name="Badalamenti J.P."/>
            <person name="Bond D.R."/>
        </authorList>
    </citation>
    <scope>NUCLEOTIDE SEQUENCE [LARGE SCALE GENOMIC DNA]</scope>
    <source>
        <strain evidence="2 3">G13</strain>
    </source>
</reference>
<dbReference type="InterPro" id="IPR009078">
    <property type="entry name" value="Ferritin-like_SF"/>
</dbReference>
<evidence type="ECO:0000259" key="1">
    <source>
        <dbReference type="Pfam" id="PF02915"/>
    </source>
</evidence>
<name>A0A0B5BJ27_9BACT</name>
<dbReference type="CDD" id="cd01045">
    <property type="entry name" value="Ferritin_like_AB"/>
    <property type="match status" value="1"/>
</dbReference>
<dbReference type="InterPro" id="IPR003251">
    <property type="entry name" value="Rr_diiron-bd_dom"/>
</dbReference>
<accession>A0A0B5BJ27</accession>
<organism evidence="2 3">
    <name type="scientific">Geobacter pickeringii</name>
    <dbReference type="NCBI Taxonomy" id="345632"/>
    <lineage>
        <taxon>Bacteria</taxon>
        <taxon>Pseudomonadati</taxon>
        <taxon>Thermodesulfobacteriota</taxon>
        <taxon>Desulfuromonadia</taxon>
        <taxon>Geobacterales</taxon>
        <taxon>Geobacteraceae</taxon>
        <taxon>Geobacter</taxon>
    </lineage>
</organism>
<feature type="domain" description="Rubrerythrin diiron-binding" evidence="1">
    <location>
        <begin position="9"/>
        <end position="141"/>
    </location>
</feature>
<dbReference type="EMBL" id="CP009788">
    <property type="protein sequence ID" value="AJE04470.1"/>
    <property type="molecule type" value="Genomic_DNA"/>
</dbReference>
<gene>
    <name evidence="2" type="ORF">GPICK_14865</name>
</gene>